<accession>A0A2T7BGI5</accession>
<evidence type="ECO:0000259" key="2">
    <source>
        <dbReference type="Pfam" id="PF03629"/>
    </source>
</evidence>
<evidence type="ECO:0000256" key="1">
    <source>
        <dbReference type="ARBA" id="ARBA00022801"/>
    </source>
</evidence>
<dbReference type="Gene3D" id="3.40.50.1110">
    <property type="entry name" value="SGNH hydrolase"/>
    <property type="match status" value="1"/>
</dbReference>
<organism evidence="3 4">
    <name type="scientific">Chitinophaga parva</name>
    <dbReference type="NCBI Taxonomy" id="2169414"/>
    <lineage>
        <taxon>Bacteria</taxon>
        <taxon>Pseudomonadati</taxon>
        <taxon>Bacteroidota</taxon>
        <taxon>Chitinophagia</taxon>
        <taxon>Chitinophagales</taxon>
        <taxon>Chitinophagaceae</taxon>
        <taxon>Chitinophaga</taxon>
    </lineage>
</organism>
<gene>
    <name evidence="3" type="ORF">DCC81_13995</name>
</gene>
<dbReference type="InterPro" id="IPR036514">
    <property type="entry name" value="SGNH_hydro_sf"/>
</dbReference>
<keyword evidence="4" id="KW-1185">Reference proteome</keyword>
<sequence>MTCLCILLSLLLPPKRQLFLVAGQSNCTGHGDKALSLAAGPAAMEYRWSTNTLVHLQDPVGEQDHRFEAAQSGSAWPAFAAAWYAQTGDTVIMVPASRGGSSCHEKARLGDMDTWDESGSLFNNAVEKARAAKAATGLDLRGIIWVQGERDANAINDGKLTPAEYKGALQKVIHRFRAALGNNLPFYIVQTGFYKDHARKGFEEVQHIQQEVANADPYTKIVYAAAGSFPGKGWMTDQIHYNQTGLNTLGAAVARNILAQTENHDKVK</sequence>
<dbReference type="SUPFAM" id="SSF52266">
    <property type="entry name" value="SGNH hydrolase"/>
    <property type="match status" value="1"/>
</dbReference>
<dbReference type="Proteomes" id="UP000244450">
    <property type="component" value="Unassembled WGS sequence"/>
</dbReference>
<comment type="caution">
    <text evidence="3">The sequence shown here is derived from an EMBL/GenBank/DDBJ whole genome shotgun (WGS) entry which is preliminary data.</text>
</comment>
<evidence type="ECO:0000313" key="4">
    <source>
        <dbReference type="Proteomes" id="UP000244450"/>
    </source>
</evidence>
<dbReference type="AlphaFoldDB" id="A0A2T7BGI5"/>
<dbReference type="OrthoDB" id="9795554at2"/>
<evidence type="ECO:0000313" key="3">
    <source>
        <dbReference type="EMBL" id="PUZ25402.1"/>
    </source>
</evidence>
<proteinExistence type="predicted"/>
<dbReference type="PANTHER" id="PTHR31988">
    <property type="entry name" value="ESTERASE, PUTATIVE (DUF303)-RELATED"/>
    <property type="match status" value="1"/>
</dbReference>
<dbReference type="InterPro" id="IPR005181">
    <property type="entry name" value="SASA"/>
</dbReference>
<reference evidence="3 4" key="1">
    <citation type="submission" date="2018-04" db="EMBL/GenBank/DDBJ databases">
        <title>Chitinophaga fuyangensis sp. nov., isolated from soil in a chemical factory.</title>
        <authorList>
            <person name="Chen K."/>
        </authorList>
    </citation>
    <scope>NUCLEOTIDE SEQUENCE [LARGE SCALE GENOMIC DNA]</scope>
    <source>
        <strain evidence="3 4">LY-1</strain>
    </source>
</reference>
<dbReference type="InterPro" id="IPR052940">
    <property type="entry name" value="Carb_Esterase_6"/>
</dbReference>
<dbReference type="Pfam" id="PF03629">
    <property type="entry name" value="SASA"/>
    <property type="match status" value="1"/>
</dbReference>
<dbReference type="EMBL" id="QCYK01000002">
    <property type="protein sequence ID" value="PUZ25402.1"/>
    <property type="molecule type" value="Genomic_DNA"/>
</dbReference>
<dbReference type="PANTHER" id="PTHR31988:SF19">
    <property type="entry name" value="9-O-ACETYL-N-ACETYLNEURAMINIC ACID DEACETYLASE-RELATED"/>
    <property type="match status" value="1"/>
</dbReference>
<feature type="domain" description="Sialate O-acetylesterase" evidence="2">
    <location>
        <begin position="16"/>
        <end position="258"/>
    </location>
</feature>
<keyword evidence="1" id="KW-0378">Hydrolase</keyword>
<protein>
    <recommendedName>
        <fullName evidence="2">Sialate O-acetylesterase domain-containing protein</fullName>
    </recommendedName>
</protein>
<dbReference type="GO" id="GO:0016788">
    <property type="term" value="F:hydrolase activity, acting on ester bonds"/>
    <property type="evidence" value="ECO:0007669"/>
    <property type="project" value="UniProtKB-ARBA"/>
</dbReference>
<dbReference type="RefSeq" id="WP_108687240.1">
    <property type="nucleotide sequence ID" value="NZ_QCYK01000002.1"/>
</dbReference>
<name>A0A2T7BGI5_9BACT</name>